<dbReference type="Gene3D" id="3.80.10.10">
    <property type="entry name" value="Ribonuclease Inhibitor"/>
    <property type="match status" value="2"/>
</dbReference>
<dbReference type="Proteomes" id="UP000604046">
    <property type="component" value="Unassembled WGS sequence"/>
</dbReference>
<feature type="transmembrane region" description="Helical" evidence="6">
    <location>
        <begin position="792"/>
        <end position="811"/>
    </location>
</feature>
<evidence type="ECO:0000256" key="5">
    <source>
        <dbReference type="ARBA" id="ARBA00023180"/>
    </source>
</evidence>
<keyword evidence="3" id="KW-0677">Repeat</keyword>
<dbReference type="InterPro" id="IPR009030">
    <property type="entry name" value="Growth_fac_rcpt_cys_sf"/>
</dbReference>
<keyword evidence="10" id="KW-1185">Reference proteome</keyword>
<evidence type="ECO:0000259" key="8">
    <source>
        <dbReference type="Pfam" id="PF07699"/>
    </source>
</evidence>
<feature type="transmembrane region" description="Helical" evidence="6">
    <location>
        <begin position="687"/>
        <end position="707"/>
    </location>
</feature>
<dbReference type="SUPFAM" id="SSF57184">
    <property type="entry name" value="Growth factor receptor domain"/>
    <property type="match status" value="1"/>
</dbReference>
<dbReference type="InterPro" id="IPR032675">
    <property type="entry name" value="LRR_dom_sf"/>
</dbReference>
<gene>
    <name evidence="9" type="primary">MIK2</name>
    <name evidence="9" type="ORF">SNAT2548_LOCUS17319</name>
</gene>
<evidence type="ECO:0000256" key="2">
    <source>
        <dbReference type="ARBA" id="ARBA00022729"/>
    </source>
</evidence>
<keyword evidence="6" id="KW-0812">Transmembrane</keyword>
<comment type="caution">
    <text evidence="9">The sequence shown here is derived from an EMBL/GenBank/DDBJ whole genome shotgun (WGS) entry which is preliminary data.</text>
</comment>
<dbReference type="InterPro" id="IPR011641">
    <property type="entry name" value="Tyr-kin_ephrin_A/B_rcpt-like"/>
</dbReference>
<feature type="chain" id="PRO_5032269599" evidence="7">
    <location>
        <begin position="20"/>
        <end position="1106"/>
    </location>
</feature>
<name>A0A812P2I0_9DINO</name>
<dbReference type="EMBL" id="CAJNDS010002107">
    <property type="protein sequence ID" value="CAE7331054.1"/>
    <property type="molecule type" value="Genomic_DNA"/>
</dbReference>
<keyword evidence="5" id="KW-0325">Glycoprotein</keyword>
<organism evidence="9 10">
    <name type="scientific">Symbiodinium natans</name>
    <dbReference type="NCBI Taxonomy" id="878477"/>
    <lineage>
        <taxon>Eukaryota</taxon>
        <taxon>Sar</taxon>
        <taxon>Alveolata</taxon>
        <taxon>Dinophyceae</taxon>
        <taxon>Suessiales</taxon>
        <taxon>Symbiodiniaceae</taxon>
        <taxon>Symbiodinium</taxon>
    </lineage>
</organism>
<dbReference type="GO" id="GO:0016020">
    <property type="term" value="C:membrane"/>
    <property type="evidence" value="ECO:0007669"/>
    <property type="project" value="UniProtKB-SubCell"/>
</dbReference>
<accession>A0A812P2I0</accession>
<proteinExistence type="predicted"/>
<evidence type="ECO:0000313" key="10">
    <source>
        <dbReference type="Proteomes" id="UP000604046"/>
    </source>
</evidence>
<dbReference type="PANTHER" id="PTHR45974">
    <property type="entry name" value="RECEPTOR-LIKE PROTEIN 55"/>
    <property type="match status" value="1"/>
</dbReference>
<evidence type="ECO:0000256" key="1">
    <source>
        <dbReference type="ARBA" id="ARBA00004370"/>
    </source>
</evidence>
<protein>
    <submittedName>
        <fullName evidence="9">MIK2 protein</fullName>
    </submittedName>
</protein>
<dbReference type="Pfam" id="PF07699">
    <property type="entry name" value="Ephrin_rec_like"/>
    <property type="match status" value="1"/>
</dbReference>
<keyword evidence="2 7" id="KW-0732">Signal</keyword>
<dbReference type="SMART" id="SM01411">
    <property type="entry name" value="Ephrin_rec_like"/>
    <property type="match status" value="1"/>
</dbReference>
<feature type="signal peptide" evidence="7">
    <location>
        <begin position="1"/>
        <end position="19"/>
    </location>
</feature>
<dbReference type="Gene3D" id="2.10.50.10">
    <property type="entry name" value="Tumor Necrosis Factor Receptor, subunit A, domain 2"/>
    <property type="match status" value="1"/>
</dbReference>
<evidence type="ECO:0000256" key="7">
    <source>
        <dbReference type="SAM" id="SignalP"/>
    </source>
</evidence>
<dbReference type="SUPFAM" id="SSF52058">
    <property type="entry name" value="L domain-like"/>
    <property type="match status" value="1"/>
</dbReference>
<dbReference type="OrthoDB" id="421833at2759"/>
<sequence length="1106" mass="120720">MLLAESVWAVWCLCLLTSGERSEHRPGSQAVLGTDADFAEVSHVDLPAYGQASGDVRPSGVLELEATQGKEDAPCPRVRAVLEELGVPPAALNGPKGTWRGITWADRFPHAISHLGGKPGLCDVRGISLEGRPLKGRLPPELGSLREFQGLQKLALARIKGITGNISCLGNLTLLRTVYLADTAVYGDVGAFSQLSDLFVLVLSGTAVGGELASLRNMVTLSELELAGTAVTGDLRSLTVFQFPRLAWLDLSDTRVHGEVGALRELDTLRTLKLSRTAVHGDLVHLLELQNLQVAKFDSTKVAGTPNSSWSFKWPKLRFLSLADSPARFLFENLYLRPPVFFLKDIQEIDVSGCPLNGHIEQFLDMFRDSLNLARLRATRCNLSGQVDDMKGTRLANSLLLLDLAGNNITGITGFPGKSIVQVSLSRNPLLDMSKSALLQSIREEIQVDLRESMMRDVSAVQELFEEGWLQATPEAVILNTTANYYCHGITSPSLRITPELFFPMRLCACLPGSRGVGIHCVPCAADTFSDLTNQTDCKACPRFSRTAQTGARTVNDCRCDFGRIGLDNGTCVCERGFALNLDELGQRDCLKCDEFNLDCEGPGHTLAAAPPKPGFARLQPGDTRGFRCAEPADQHCNSSKDSGLLGCAAGYAGPLCVTCSDGYRSKRKLCRKCADSEGIRRSRLRIAAGILGLGTLIAAVAVVAFWRKTRTPVRTRAARDSDGFWEVLRPMLRAQMRILLQFVQLWGVLTALNESLSLWEQEYVQWLQLTAGGLQDAFKLECPYGGEDARFVTALAGPLVPLALLLLCMLLEAVSRSMGIRLALKLLPFLFIGGASSCARLMSCQYHDGGGQALGEASFRVLLPHLKCEDHGWQATLADCVGWVSAVSYVILIPGFLLYLLRKQKRAVAPSRRSLATAEIQQNAAVVRLHAFQARDGSQPHGLDKEPRGVRHLLAAAIAHGTVYFRGKVRLQLQENQMMHVQLLGDDQEGLDAGNASTLSAVAQRDQEYVDQRRWIKITRMLTERCVFQDAEESDRVLAGAESLFCKYVTFESVWVEVALKLVSAVLVSVVASQDGLQLCVGFTLVTAASLALFQPYVQRQVGEL</sequence>
<feature type="domain" description="Tyrosine-protein kinase ephrin type A/B receptor-like" evidence="8">
    <location>
        <begin position="520"/>
        <end position="558"/>
    </location>
</feature>
<evidence type="ECO:0000256" key="3">
    <source>
        <dbReference type="ARBA" id="ARBA00022737"/>
    </source>
</evidence>
<evidence type="ECO:0000313" key="9">
    <source>
        <dbReference type="EMBL" id="CAE7331054.1"/>
    </source>
</evidence>
<keyword evidence="6" id="KW-1133">Transmembrane helix</keyword>
<reference evidence="9" key="1">
    <citation type="submission" date="2021-02" db="EMBL/GenBank/DDBJ databases">
        <authorList>
            <person name="Dougan E. K."/>
            <person name="Rhodes N."/>
            <person name="Thang M."/>
            <person name="Chan C."/>
        </authorList>
    </citation>
    <scope>NUCLEOTIDE SEQUENCE</scope>
</reference>
<evidence type="ECO:0000256" key="6">
    <source>
        <dbReference type="SAM" id="Phobius"/>
    </source>
</evidence>
<dbReference type="AlphaFoldDB" id="A0A812P2I0"/>
<comment type="subcellular location">
    <subcellularLocation>
        <location evidence="1">Membrane</location>
    </subcellularLocation>
</comment>
<keyword evidence="4 6" id="KW-0472">Membrane</keyword>
<evidence type="ECO:0000256" key="4">
    <source>
        <dbReference type="ARBA" id="ARBA00023136"/>
    </source>
</evidence>
<feature type="transmembrane region" description="Helical" evidence="6">
    <location>
        <begin position="882"/>
        <end position="902"/>
    </location>
</feature>